<dbReference type="Proteomes" id="UP000091857">
    <property type="component" value="Chromosome 11"/>
</dbReference>
<protein>
    <submittedName>
        <fullName evidence="1">Uncharacterized protein</fullName>
    </submittedName>
</protein>
<evidence type="ECO:0000313" key="1">
    <source>
        <dbReference type="EMBL" id="KAG8644037.1"/>
    </source>
</evidence>
<gene>
    <name evidence="1" type="ORF">MANES_11G082969v8</name>
</gene>
<evidence type="ECO:0000313" key="2">
    <source>
        <dbReference type="Proteomes" id="UP000091857"/>
    </source>
</evidence>
<comment type="caution">
    <text evidence="1">The sequence shown here is derived from an EMBL/GenBank/DDBJ whole genome shotgun (WGS) entry which is preliminary data.</text>
</comment>
<organism evidence="1 2">
    <name type="scientific">Manihot esculenta</name>
    <name type="common">Cassava</name>
    <name type="synonym">Jatropha manihot</name>
    <dbReference type="NCBI Taxonomy" id="3983"/>
    <lineage>
        <taxon>Eukaryota</taxon>
        <taxon>Viridiplantae</taxon>
        <taxon>Streptophyta</taxon>
        <taxon>Embryophyta</taxon>
        <taxon>Tracheophyta</taxon>
        <taxon>Spermatophyta</taxon>
        <taxon>Magnoliopsida</taxon>
        <taxon>eudicotyledons</taxon>
        <taxon>Gunneridae</taxon>
        <taxon>Pentapetalae</taxon>
        <taxon>rosids</taxon>
        <taxon>fabids</taxon>
        <taxon>Malpighiales</taxon>
        <taxon>Euphorbiaceae</taxon>
        <taxon>Crotonoideae</taxon>
        <taxon>Manihoteae</taxon>
        <taxon>Manihot</taxon>
    </lineage>
</organism>
<proteinExistence type="predicted"/>
<sequence>MLTQPSQAAAQPHQSISLNPSFIPFSTFCNLLSRTRFPPNPYSLSRIPIPPPGLSFSFTSIVNLFLVDLRPPTVDHQPLSRRFGEFRRRPWTDLYQLLKASLNESDAFAFFKADEPGDYITYPAFCEGLRLVHSYFLLYYIRYKHKMALHIETVLALFIYLFLGHAASMFCKSRLPECKASNGAVS</sequence>
<keyword evidence="2" id="KW-1185">Reference proteome</keyword>
<name>A0ACB7GV78_MANES</name>
<dbReference type="EMBL" id="CM004397">
    <property type="protein sequence ID" value="KAG8644037.1"/>
    <property type="molecule type" value="Genomic_DNA"/>
</dbReference>
<reference evidence="2" key="1">
    <citation type="journal article" date="2016" name="Nat. Biotechnol.">
        <title>Sequencing wild and cultivated cassava and related species reveals extensive interspecific hybridization and genetic diversity.</title>
        <authorList>
            <person name="Bredeson J.V."/>
            <person name="Lyons J.B."/>
            <person name="Prochnik S.E."/>
            <person name="Wu G.A."/>
            <person name="Ha C.M."/>
            <person name="Edsinger-Gonzales E."/>
            <person name="Grimwood J."/>
            <person name="Schmutz J."/>
            <person name="Rabbi I.Y."/>
            <person name="Egesi C."/>
            <person name="Nauluvula P."/>
            <person name="Lebot V."/>
            <person name="Ndunguru J."/>
            <person name="Mkamilo G."/>
            <person name="Bart R.S."/>
            <person name="Setter T.L."/>
            <person name="Gleadow R.M."/>
            <person name="Kulakow P."/>
            <person name="Ferguson M.E."/>
            <person name="Rounsley S."/>
            <person name="Rokhsar D.S."/>
        </authorList>
    </citation>
    <scope>NUCLEOTIDE SEQUENCE [LARGE SCALE GENOMIC DNA]</scope>
    <source>
        <strain evidence="2">cv. AM560-2</strain>
    </source>
</reference>
<accession>A0ACB7GV78</accession>